<dbReference type="Gramene" id="rna30172">
    <property type="protein sequence ID" value="RHN55046.1"/>
    <property type="gene ID" value="gene30172"/>
</dbReference>
<protein>
    <submittedName>
        <fullName evidence="2">Uncharacterized protein</fullName>
    </submittedName>
</protein>
<comment type="caution">
    <text evidence="2">The sequence shown here is derived from an EMBL/GenBank/DDBJ whole genome shotgun (WGS) entry which is preliminary data.</text>
</comment>
<sequence length="45" mass="5344">MTLKFGFSAFLFLHIRINRTAKPCFDQPVTRRNRTIKWTEMGSNL</sequence>
<proteinExistence type="predicted"/>
<gene>
    <name evidence="2" type="ORF">MtrunA17_Chr4g0053301</name>
    <name evidence="1" type="ORF">MtrunA17_Chr5g0413471</name>
</gene>
<dbReference type="Gramene" id="rna25619">
    <property type="protein sequence ID" value="RHN62976.1"/>
    <property type="gene ID" value="gene25619"/>
</dbReference>
<organism evidence="2">
    <name type="scientific">Medicago truncatula</name>
    <name type="common">Barrel medic</name>
    <name type="synonym">Medicago tribuloides</name>
    <dbReference type="NCBI Taxonomy" id="3880"/>
    <lineage>
        <taxon>Eukaryota</taxon>
        <taxon>Viridiplantae</taxon>
        <taxon>Streptophyta</taxon>
        <taxon>Embryophyta</taxon>
        <taxon>Tracheophyta</taxon>
        <taxon>Spermatophyta</taxon>
        <taxon>Magnoliopsida</taxon>
        <taxon>eudicotyledons</taxon>
        <taxon>Gunneridae</taxon>
        <taxon>Pentapetalae</taxon>
        <taxon>rosids</taxon>
        <taxon>fabids</taxon>
        <taxon>Fabales</taxon>
        <taxon>Fabaceae</taxon>
        <taxon>Papilionoideae</taxon>
        <taxon>50 kb inversion clade</taxon>
        <taxon>NPAAA clade</taxon>
        <taxon>Hologalegina</taxon>
        <taxon>IRL clade</taxon>
        <taxon>Trifolieae</taxon>
        <taxon>Medicago</taxon>
    </lineage>
</organism>
<evidence type="ECO:0000313" key="2">
    <source>
        <dbReference type="EMBL" id="RHN62976.1"/>
    </source>
</evidence>
<dbReference type="AlphaFoldDB" id="A0A396IBI6"/>
<dbReference type="Proteomes" id="UP000265566">
    <property type="component" value="Chromosome 4"/>
</dbReference>
<reference evidence="2" key="1">
    <citation type="journal article" date="2018" name="Nat. Plants">
        <title>Whole-genome landscape of Medicago truncatula symbiotic genes.</title>
        <authorList>
            <person name="Pecrix Y."/>
            <person name="Gamas P."/>
            <person name="Carrere S."/>
        </authorList>
    </citation>
    <scope>NUCLEOTIDE SEQUENCE</scope>
    <source>
        <tissue evidence="2">Leaves</tissue>
    </source>
</reference>
<evidence type="ECO:0000313" key="1">
    <source>
        <dbReference type="EMBL" id="RHN55046.1"/>
    </source>
</evidence>
<name>A0A396IBI6_MEDTR</name>
<dbReference type="EMBL" id="PSQE01000004">
    <property type="protein sequence ID" value="RHN62976.1"/>
    <property type="molecule type" value="Genomic_DNA"/>
</dbReference>
<dbReference type="EMBL" id="PSQE01000005">
    <property type="protein sequence ID" value="RHN55046.1"/>
    <property type="molecule type" value="Genomic_DNA"/>
</dbReference>
<dbReference type="Proteomes" id="UP000265566">
    <property type="component" value="Chromosome 5"/>
</dbReference>
<accession>A0A396IBI6</accession>